<dbReference type="Proteomes" id="UP000828251">
    <property type="component" value="Unassembled WGS sequence"/>
</dbReference>
<evidence type="ECO:0000259" key="2">
    <source>
        <dbReference type="PROSITE" id="PS50144"/>
    </source>
</evidence>
<dbReference type="EMBL" id="JAIQCV010000010">
    <property type="protein sequence ID" value="KAH1057354.1"/>
    <property type="molecule type" value="Genomic_DNA"/>
</dbReference>
<organism evidence="3 4">
    <name type="scientific">Gossypium stocksii</name>
    <dbReference type="NCBI Taxonomy" id="47602"/>
    <lineage>
        <taxon>Eukaryota</taxon>
        <taxon>Viridiplantae</taxon>
        <taxon>Streptophyta</taxon>
        <taxon>Embryophyta</taxon>
        <taxon>Tracheophyta</taxon>
        <taxon>Spermatophyta</taxon>
        <taxon>Magnoliopsida</taxon>
        <taxon>eudicotyledons</taxon>
        <taxon>Gunneridae</taxon>
        <taxon>Pentapetalae</taxon>
        <taxon>rosids</taxon>
        <taxon>malvids</taxon>
        <taxon>Malvales</taxon>
        <taxon>Malvaceae</taxon>
        <taxon>Malvoideae</taxon>
        <taxon>Gossypium</taxon>
    </lineage>
</organism>
<feature type="compositionally biased region" description="Polar residues" evidence="1">
    <location>
        <begin position="690"/>
        <end position="702"/>
    </location>
</feature>
<dbReference type="OrthoDB" id="738227at2759"/>
<feature type="domain" description="MATH" evidence="2">
    <location>
        <begin position="183"/>
        <end position="318"/>
    </location>
</feature>
<dbReference type="PANTHER" id="PTHR47242:SF2">
    <property type="entry name" value="FAMILY PROTEIN, PUTATIVE-RELATED"/>
    <property type="match status" value="1"/>
</dbReference>
<proteinExistence type="predicted"/>
<dbReference type="PANTHER" id="PTHR47242">
    <property type="entry name" value="TRAF-LIKE FAMILY PROTEIN"/>
    <property type="match status" value="1"/>
</dbReference>
<dbReference type="Gene3D" id="2.60.210.10">
    <property type="entry name" value="Apoptosis, Tumor Necrosis Factor Receptor Associated Protein 2, Chain A"/>
    <property type="match status" value="3"/>
</dbReference>
<feature type="region of interest" description="Disordered" evidence="1">
    <location>
        <begin position="682"/>
        <end position="702"/>
    </location>
</feature>
<comment type="caution">
    <text evidence="3">The sequence shown here is derived from an EMBL/GenBank/DDBJ whole genome shotgun (WGS) entry which is preliminary data.</text>
</comment>
<gene>
    <name evidence="3" type="ORF">J1N35_035419</name>
</gene>
<sequence length="1452" mass="164835">MAEPGITLEHRVKHSCLAKWTVPYNPELQPKKMICSPWFKVGDFEFRSVIVPGSDALALGPDAFLSLQVKTNSPRYSFRFGPLASYKLSILNHEDESKSLTKAFKLTLFTRNTNIPTGGSLQLASSVFGPRSGFFKNGSLHCSLEISSLDESFSFSFSRDGNNDTEMVDYSAHSLGCDTIVLGGKFKWKIKNFSFFKEMIETRQQISSAVFLLGRGFAHISASTTKVNGVECLSLFLEANQMHTCPKCMGHNKPSWCLFRISVLSQKAWRRHMHKDLYGRLNKTTPSLGWTDYMKISDLIGPNNGFLMNNTVEFTVSFKAIKDSAAVLTSGFKKFGAFNKSGCCTWKIENFTRLKDILKNEKMIGVYVESSKFQIEDHEFRLFFPEGSGYLVEDTVMFNADILILKESLEIQDVLESSNKDGEKGRCTITWEMKNFVAFQQTSSMINDICSKYFQVDKLKLRIGVCVLSDNLWAYLACDPSDLVEDFCVRYKMTVVNKKHPAKSISKGSCLRTDTSDSHGRQLFMELSDMLKASAGLITGEMATFVCEILDYCPLLDLSKVRVPSDVKSHELQENGGNEDNTGKLLAMEGDHFIILKKEFRNDFFIMAGILIGMRLYHNPVKPNTIFRRIFGCIDTGQIDVPDEFMSKLVASTTGVESLHQQIENALLNVMVDCCQRLQGTSGEDAPDTNAESCQDTNEVSSQTKLNRQSSLANIVRSLIRETFFGTGKCMDNCSNSWGEAILGQHDSTSESFEETLRLIVKSLKALNDEVTQATLEQSQECHFVQKVLAVLRVAPKHLLPDLVSLLPKLGCQFDHNVVGSAILCQLKETDADSSMRLLVLEAMCQLKLAIDVWKSVFLQASNVVDDLNGEALGVAIALLFKAASQCQDIPLAVSIVRQKLQRLGADVSPCVLDRLAKTLNSSDDLAVTMLQKIDSVFSVDQERLSSGEHGLTTESLHAGGHHFSDIFMLLKMLAIPSIANQTMRAFEKGIANGFITHHLAEIEKWGSSYTERAFIFVFGIADKLLQSRRPPVLEFLRKFYSILFQLFNDENYQKKMLRKLVDHAMSAANNCSETSLDMLVFLVHKECKVAELVLSMARDDFQLANFDLSTLQSKLDINNDEYRRVEEDLNTDLERRKIEELILLQCLREAEVTSLHHMKNDLAKKLRSTEADKDSLVEELRTEVEAQKAEQQSLSNEVQMLKQELRQIKREKQEKEDEIGRCKNYNDELEAVAQEKNDLAKKLRKTEADKNRIVEELRTEVEAQKAEQQSLSNEVQTLKQELRQIKREKQEKEDEIGRCKNYNDELEVKLNSLQAVAQEKNDLAEKLRTAEDEKKNLAEESRRLTSQNEAKEAARRPLLDEVRRLRQEKKKEEEIEYYKTHNYELKQQLDTTMGKIQSLENSLHEERQKITSLMGFVQENLPMEQLQALLNIHENCLRIFQATQQLRRNFL</sequence>
<protein>
    <recommendedName>
        <fullName evidence="2">MATH domain-containing protein</fullName>
    </recommendedName>
</protein>
<feature type="region of interest" description="Disordered" evidence="1">
    <location>
        <begin position="1334"/>
        <end position="1356"/>
    </location>
</feature>
<dbReference type="SUPFAM" id="SSF49599">
    <property type="entry name" value="TRAF domain-like"/>
    <property type="match status" value="4"/>
</dbReference>
<accession>A0A9D3ZQY0</accession>
<evidence type="ECO:0000256" key="1">
    <source>
        <dbReference type="SAM" id="MobiDB-lite"/>
    </source>
</evidence>
<evidence type="ECO:0000313" key="4">
    <source>
        <dbReference type="Proteomes" id="UP000828251"/>
    </source>
</evidence>
<reference evidence="3 4" key="1">
    <citation type="journal article" date="2021" name="Plant Biotechnol. J.">
        <title>Multi-omics assisted identification of the key and species-specific regulatory components of drought-tolerant mechanisms in Gossypium stocksii.</title>
        <authorList>
            <person name="Yu D."/>
            <person name="Ke L."/>
            <person name="Zhang D."/>
            <person name="Wu Y."/>
            <person name="Sun Y."/>
            <person name="Mei J."/>
            <person name="Sun J."/>
            <person name="Sun Y."/>
        </authorList>
    </citation>
    <scope>NUCLEOTIDE SEQUENCE [LARGE SCALE GENOMIC DNA]</scope>
    <source>
        <strain evidence="4">cv. E1</strain>
        <tissue evidence="3">Leaf</tissue>
    </source>
</reference>
<dbReference type="CDD" id="cd00121">
    <property type="entry name" value="MATH"/>
    <property type="match status" value="1"/>
</dbReference>
<dbReference type="PROSITE" id="PS50144">
    <property type="entry name" value="MATH"/>
    <property type="match status" value="1"/>
</dbReference>
<name>A0A9D3ZQY0_9ROSI</name>
<keyword evidence="4" id="KW-1185">Reference proteome</keyword>
<dbReference type="InterPro" id="IPR002083">
    <property type="entry name" value="MATH/TRAF_dom"/>
</dbReference>
<dbReference type="InterPro" id="IPR008974">
    <property type="entry name" value="TRAF-like"/>
</dbReference>
<evidence type="ECO:0000313" key="3">
    <source>
        <dbReference type="EMBL" id="KAH1057354.1"/>
    </source>
</evidence>
<dbReference type="Pfam" id="PF22486">
    <property type="entry name" value="MATH_2"/>
    <property type="match status" value="1"/>
</dbReference>